<dbReference type="PROSITE" id="PS51471">
    <property type="entry name" value="FE2OG_OXY"/>
    <property type="match status" value="1"/>
</dbReference>
<feature type="binding site" evidence="15">
    <location>
        <position position="192"/>
    </location>
    <ligand>
        <name>Fe cation</name>
        <dbReference type="ChEBI" id="CHEBI:24875"/>
        <note>catalytic</note>
    </ligand>
</feature>
<dbReference type="Pfam" id="PF13532">
    <property type="entry name" value="2OG-FeII_Oxy_2"/>
    <property type="match status" value="1"/>
</dbReference>
<organism evidence="17 18">
    <name type="scientific">Ralstonia solanacearum</name>
    <name type="common">Pseudomonas solanacearum</name>
    <dbReference type="NCBI Taxonomy" id="305"/>
    <lineage>
        <taxon>Bacteria</taxon>
        <taxon>Pseudomonadati</taxon>
        <taxon>Pseudomonadota</taxon>
        <taxon>Betaproteobacteria</taxon>
        <taxon>Burkholderiales</taxon>
        <taxon>Burkholderiaceae</taxon>
        <taxon>Ralstonia</taxon>
        <taxon>Ralstonia solanacearum species complex</taxon>
    </lineage>
</organism>
<comment type="catalytic activity">
    <reaction evidence="8">
        <text>a methylated nucleobase within DNA + 2-oxoglutarate + O2 = a nucleobase within DNA + formaldehyde + succinate + CO2</text>
        <dbReference type="Rhea" id="RHEA:30299"/>
        <dbReference type="Rhea" id="RHEA-COMP:12192"/>
        <dbReference type="Rhea" id="RHEA-COMP:12193"/>
        <dbReference type="ChEBI" id="CHEBI:15379"/>
        <dbReference type="ChEBI" id="CHEBI:16526"/>
        <dbReference type="ChEBI" id="CHEBI:16810"/>
        <dbReference type="ChEBI" id="CHEBI:16842"/>
        <dbReference type="ChEBI" id="CHEBI:30031"/>
        <dbReference type="ChEBI" id="CHEBI:32875"/>
        <dbReference type="ChEBI" id="CHEBI:64428"/>
        <dbReference type="EC" id="1.14.11.33"/>
    </reaction>
</comment>
<comment type="function">
    <text evidence="9">Dioxygenase that repairs alkylated DNA and RNA containing 3-methylcytosine or 1-methyladenine by oxidative demethylation. Has highest activity towards 3-methylcytosine. Has lower activity towards alkylated DNA containing ethenoadenine, and no detectable activity towards 1-methylguanine or 3-methylthymine. Accepts double-stranded and single-stranded substrates. Requires molecular oxygen, alpha-ketoglutarate and iron. Provides extensive resistance to alkylating agents such as MMS and DMS (SN2 agents), but not to MMNG and MNU (SN1 agents).</text>
</comment>
<feature type="binding site" evidence="15">
    <location>
        <position position="136"/>
    </location>
    <ligand>
        <name>Fe cation</name>
        <dbReference type="ChEBI" id="CHEBI:24875"/>
        <note>catalytic</note>
    </ligand>
</feature>
<feature type="binding site" evidence="15">
    <location>
        <position position="138"/>
    </location>
    <ligand>
        <name>Fe cation</name>
        <dbReference type="ChEBI" id="CHEBI:24875"/>
        <note>catalytic</note>
    </ligand>
</feature>
<evidence type="ECO:0000256" key="4">
    <source>
        <dbReference type="ARBA" id="ARBA00022964"/>
    </source>
</evidence>
<evidence type="ECO:0000256" key="1">
    <source>
        <dbReference type="ARBA" id="ARBA00007879"/>
    </source>
</evidence>
<dbReference type="PANTHER" id="PTHR16557">
    <property type="entry name" value="ALKYLATED DNA REPAIR PROTEIN ALKB-RELATED"/>
    <property type="match status" value="1"/>
</dbReference>
<dbReference type="SUPFAM" id="SSF51197">
    <property type="entry name" value="Clavaminate synthase-like"/>
    <property type="match status" value="1"/>
</dbReference>
<dbReference type="Gene3D" id="2.60.120.590">
    <property type="entry name" value="Alpha-ketoglutarate-dependent dioxygenase AlkB-like"/>
    <property type="match status" value="1"/>
</dbReference>
<evidence type="ECO:0000256" key="5">
    <source>
        <dbReference type="ARBA" id="ARBA00023002"/>
    </source>
</evidence>
<dbReference type="FunFam" id="2.60.120.590:FF:000005">
    <property type="entry name" value="Alpha-ketoglutarate-dependent dioxygenase AlkB"/>
    <property type="match status" value="1"/>
</dbReference>
<dbReference type="Proteomes" id="UP001143674">
    <property type="component" value="Unassembled WGS sequence"/>
</dbReference>
<feature type="binding site" evidence="14">
    <location>
        <position position="74"/>
    </location>
    <ligand>
        <name>substrate</name>
    </ligand>
</feature>
<sequence>MTTRDLFADHAPVDARRIALGEAAFVLRSFALAEAPALLAAVDAIAVQAPLRHMVTPGGFEMSVALTNCGALGWTTDRRGYRYAARDPQTDRPWPPLPECFLRLAREAAAEAGFPGFVPDACLINRYVPGARLSLHQDKDEQDYGAPIVSVSLGIPAVFLWGGHRRTDKTQRVPLLHGDVVVWGGPDRLRYHGVLPLKESEHPLLGAQRINLTLRRAG</sequence>
<feature type="domain" description="Fe2OG dioxygenase" evidence="16">
    <location>
        <begin position="118"/>
        <end position="218"/>
    </location>
</feature>
<dbReference type="InterPro" id="IPR004574">
    <property type="entry name" value="Alkb"/>
</dbReference>
<dbReference type="GO" id="GO:0035516">
    <property type="term" value="F:broad specificity oxidative DNA demethylase activity"/>
    <property type="evidence" value="ECO:0007669"/>
    <property type="project" value="UniProtKB-EC"/>
</dbReference>
<evidence type="ECO:0000256" key="13">
    <source>
        <dbReference type="ARBA" id="ARBA00082512"/>
    </source>
</evidence>
<dbReference type="InterPro" id="IPR037151">
    <property type="entry name" value="AlkB-like_sf"/>
</dbReference>
<evidence type="ECO:0000256" key="11">
    <source>
        <dbReference type="ARBA" id="ARBA00072243"/>
    </source>
</evidence>
<keyword evidence="7" id="KW-0234">DNA repair</keyword>
<dbReference type="GO" id="GO:0035515">
    <property type="term" value="F:oxidative RNA demethylase activity"/>
    <property type="evidence" value="ECO:0007669"/>
    <property type="project" value="TreeGrafter"/>
</dbReference>
<evidence type="ECO:0000256" key="14">
    <source>
        <dbReference type="PIRSR" id="PIRSR604574-1"/>
    </source>
</evidence>
<dbReference type="AlphaFoldDB" id="A0AAE3NGN9"/>
<evidence type="ECO:0000259" key="16">
    <source>
        <dbReference type="PROSITE" id="PS51471"/>
    </source>
</evidence>
<name>A0AAE3NGN9_RALSL</name>
<keyword evidence="3" id="KW-0227">DNA damage</keyword>
<dbReference type="InterPro" id="IPR005123">
    <property type="entry name" value="Oxoglu/Fe-dep_dioxygenase_dom"/>
</dbReference>
<proteinExistence type="inferred from homology"/>
<dbReference type="GO" id="GO:0006281">
    <property type="term" value="P:DNA repair"/>
    <property type="evidence" value="ECO:0007669"/>
    <property type="project" value="UniProtKB-KW"/>
</dbReference>
<dbReference type="GO" id="GO:0005737">
    <property type="term" value="C:cytoplasm"/>
    <property type="evidence" value="ECO:0007669"/>
    <property type="project" value="TreeGrafter"/>
</dbReference>
<feature type="binding site" evidence="14">
    <location>
        <begin position="81"/>
        <end position="83"/>
    </location>
    <ligand>
        <name>substrate</name>
    </ligand>
</feature>
<feature type="binding site" evidence="14">
    <location>
        <begin position="209"/>
        <end position="215"/>
    </location>
    <ligand>
        <name>2-oxoglutarate</name>
        <dbReference type="ChEBI" id="CHEBI:16810"/>
    </ligand>
</feature>
<evidence type="ECO:0000256" key="15">
    <source>
        <dbReference type="PIRSR" id="PIRSR604574-2"/>
    </source>
</evidence>
<comment type="similarity">
    <text evidence="1">Belongs to the alkB family.</text>
</comment>
<comment type="caution">
    <text evidence="17">The sequence shown here is derived from an EMBL/GenBank/DDBJ whole genome shotgun (WGS) entry which is preliminary data.</text>
</comment>
<keyword evidence="2 15" id="KW-0479">Metal-binding</keyword>
<dbReference type="PANTHER" id="PTHR16557:SF2">
    <property type="entry name" value="NUCLEIC ACID DIOXYGENASE ALKBH1"/>
    <property type="match status" value="1"/>
</dbReference>
<evidence type="ECO:0000313" key="18">
    <source>
        <dbReference type="Proteomes" id="UP001143674"/>
    </source>
</evidence>
<evidence type="ECO:0000256" key="10">
    <source>
        <dbReference type="ARBA" id="ARBA00066725"/>
    </source>
</evidence>
<evidence type="ECO:0000256" key="8">
    <source>
        <dbReference type="ARBA" id="ARBA00050106"/>
    </source>
</evidence>
<gene>
    <name evidence="17" type="primary">alkB</name>
    <name evidence="17" type="ORF">LBW55_06300</name>
</gene>
<keyword evidence="5 17" id="KW-0560">Oxidoreductase</keyword>
<accession>A0AAE3NGN9</accession>
<evidence type="ECO:0000256" key="7">
    <source>
        <dbReference type="ARBA" id="ARBA00023204"/>
    </source>
</evidence>
<reference evidence="17" key="1">
    <citation type="submission" date="2021-09" db="EMBL/GenBank/DDBJ databases">
        <title>Genomic analysis of Ralstonia spp.</title>
        <authorList>
            <person name="Aburjaile F."/>
            <person name="Ariute J.C."/>
            <person name="Pais A.K.L."/>
            <person name="Albuquerque G.M.R."/>
            <person name="Silva A.M.F."/>
            <person name="Brenig B."/>
            <person name="Azevedo V."/>
            <person name="Matiuzzi M."/>
            <person name="Ramos R."/>
            <person name="Goes-Neto A."/>
            <person name="Soares S."/>
            <person name="Iseppon A.M.B."/>
            <person name="Souza E."/>
            <person name="Gama M."/>
        </authorList>
    </citation>
    <scope>NUCLEOTIDE SEQUENCE</scope>
    <source>
        <strain evidence="17">B4</strain>
    </source>
</reference>
<dbReference type="InterPro" id="IPR027450">
    <property type="entry name" value="AlkB-like"/>
</dbReference>
<evidence type="ECO:0000256" key="9">
    <source>
        <dbReference type="ARBA" id="ARBA00055649"/>
    </source>
</evidence>
<feature type="binding site" evidence="14">
    <location>
        <position position="166"/>
    </location>
    <ligand>
        <name>substrate</name>
    </ligand>
</feature>
<dbReference type="EMBL" id="JAIVEX010000003">
    <property type="protein sequence ID" value="MDB0521223.1"/>
    <property type="molecule type" value="Genomic_DNA"/>
</dbReference>
<evidence type="ECO:0000313" key="17">
    <source>
        <dbReference type="EMBL" id="MDB0521223.1"/>
    </source>
</evidence>
<evidence type="ECO:0000256" key="2">
    <source>
        <dbReference type="ARBA" id="ARBA00022723"/>
    </source>
</evidence>
<keyword evidence="4" id="KW-0223">Dioxygenase</keyword>
<keyword evidence="6 15" id="KW-0408">Iron</keyword>
<comment type="cofactor">
    <cofactor evidence="15">
        <name>Fe(2+)</name>
        <dbReference type="ChEBI" id="CHEBI:29033"/>
    </cofactor>
    <text evidence="15">Binds 1 Fe(2+) ion per subunit.</text>
</comment>
<dbReference type="NCBIfam" id="NF011930">
    <property type="entry name" value="PRK15401.1"/>
    <property type="match status" value="1"/>
</dbReference>
<feature type="binding site" evidence="14">
    <location>
        <begin position="125"/>
        <end position="127"/>
    </location>
    <ligand>
        <name>2-oxoglutarate</name>
        <dbReference type="ChEBI" id="CHEBI:16810"/>
    </ligand>
</feature>
<dbReference type="EC" id="1.14.11.33" evidence="10"/>
<evidence type="ECO:0000256" key="6">
    <source>
        <dbReference type="ARBA" id="ARBA00023004"/>
    </source>
</evidence>
<dbReference type="GO" id="GO:0035513">
    <property type="term" value="P:oxidative RNA demethylation"/>
    <property type="evidence" value="ECO:0007669"/>
    <property type="project" value="TreeGrafter"/>
</dbReference>
<protein>
    <recommendedName>
        <fullName evidence="11">Alpha-ketoglutarate-dependent dioxygenase AlkB</fullName>
        <ecNumber evidence="10">1.14.11.33</ecNumber>
    </recommendedName>
    <alternativeName>
        <fullName evidence="12">Alkylated DNA repair protein AlkB</fullName>
    </alternativeName>
    <alternativeName>
        <fullName evidence="13">DNA oxidative demethylase AlkB</fullName>
    </alternativeName>
</protein>
<dbReference type="RefSeq" id="WP_184849249.1">
    <property type="nucleotide sequence ID" value="NZ_JABZEH010000001.1"/>
</dbReference>
<feature type="binding site" evidence="14">
    <location>
        <position position="140"/>
    </location>
    <ligand>
        <name>substrate</name>
    </ligand>
</feature>
<evidence type="ECO:0000256" key="12">
    <source>
        <dbReference type="ARBA" id="ARBA00080712"/>
    </source>
</evidence>
<dbReference type="GO" id="GO:0008198">
    <property type="term" value="F:ferrous iron binding"/>
    <property type="evidence" value="ECO:0007669"/>
    <property type="project" value="TreeGrafter"/>
</dbReference>
<evidence type="ECO:0000256" key="3">
    <source>
        <dbReference type="ARBA" id="ARBA00022763"/>
    </source>
</evidence>